<keyword evidence="8 14" id="KW-0675">Receptor</keyword>
<evidence type="ECO:0000256" key="4">
    <source>
        <dbReference type="ARBA" id="ARBA00022692"/>
    </source>
</evidence>
<dbReference type="PANTHER" id="PTHR30069">
    <property type="entry name" value="TONB-DEPENDENT OUTER MEMBRANE RECEPTOR"/>
    <property type="match status" value="1"/>
</dbReference>
<evidence type="ECO:0000313" key="14">
    <source>
        <dbReference type="EMBL" id="WXB20308.1"/>
    </source>
</evidence>
<dbReference type="PROSITE" id="PS52016">
    <property type="entry name" value="TONB_DEPENDENT_REC_3"/>
    <property type="match status" value="1"/>
</dbReference>
<name>A0ABZ2MCY0_9BACT</name>
<dbReference type="Gene3D" id="2.170.130.10">
    <property type="entry name" value="TonB-dependent receptor, plug domain"/>
    <property type="match status" value="1"/>
</dbReference>
<sequence>MPGVARPTPGPAFGLPIIRGAGANDSEVYLEGMPVPLLYHFGGITSFINSRMLDRVDLYPGNFSARYGRKLGGIIDVRLKEPKTENGVHGVGDINTLDASVMAEVPIGSKAVVAAAARRSYVDFWFTSVVPKDTFSVVAAPVYYDYQAMGYIALGEKTRLRLMAYGSSDRLDLIFNNPLDADPNVRGKFGSGMDFHRAQIGLRTEFSKTVDQNIELSAGTTKYGQQAGNIADLDIRTLDLYARAEWRFRISPAFRLMAGIDHLTNFADGTFRGQPISANPTNNTEDNPANLGRVSTSLSMTAVHQPAVYLEAQIRPMERLLLIPSVRADYSSQIESATVDPRFAMRFDATDTTAFKGGVGVFSQPPGVVYALSGIGNPNLGYQSSVHSSFGIEQKLGDAATISVEAFHKSLYKLIVDTPGGRKPLIENEGRGRVYGAEFMLRVLPKGRFFGLVSYTLSRSERNEYGGAYHLFDLDQTHNLAMAGVYRLGRGWELGATFRLVSGNPMTPVASATYNANSDVYRARYGDLNSDRSPLFHRLDVRIEKKWTFTAWKLAAYLDIQNLYNQQNREGFQYNYDYSAKKDLPGIPILPSLGLRGEL</sequence>
<evidence type="ECO:0000256" key="3">
    <source>
        <dbReference type="ARBA" id="ARBA00022452"/>
    </source>
</evidence>
<accession>A0ABZ2MCY0</accession>
<evidence type="ECO:0000256" key="6">
    <source>
        <dbReference type="ARBA" id="ARBA00023077"/>
    </source>
</evidence>
<dbReference type="Gene3D" id="2.40.170.20">
    <property type="entry name" value="TonB-dependent receptor, beta-barrel domain"/>
    <property type="match status" value="1"/>
</dbReference>
<comment type="subcellular location">
    <subcellularLocation>
        <location evidence="1 10">Cell outer membrane</location>
        <topology evidence="1 10">Multi-pass membrane protein</topology>
    </subcellularLocation>
</comment>
<organism evidence="14 15">
    <name type="scientific">Pendulispora albinea</name>
    <dbReference type="NCBI Taxonomy" id="2741071"/>
    <lineage>
        <taxon>Bacteria</taxon>
        <taxon>Pseudomonadati</taxon>
        <taxon>Myxococcota</taxon>
        <taxon>Myxococcia</taxon>
        <taxon>Myxococcales</taxon>
        <taxon>Sorangiineae</taxon>
        <taxon>Pendulisporaceae</taxon>
        <taxon>Pendulispora</taxon>
    </lineage>
</organism>
<evidence type="ECO:0000259" key="12">
    <source>
        <dbReference type="Pfam" id="PF00593"/>
    </source>
</evidence>
<keyword evidence="15" id="KW-1185">Reference proteome</keyword>
<dbReference type="InterPro" id="IPR039426">
    <property type="entry name" value="TonB-dep_rcpt-like"/>
</dbReference>
<dbReference type="InterPro" id="IPR037066">
    <property type="entry name" value="Plug_dom_sf"/>
</dbReference>
<dbReference type="Pfam" id="PF07715">
    <property type="entry name" value="Plug"/>
    <property type="match status" value="1"/>
</dbReference>
<evidence type="ECO:0000256" key="1">
    <source>
        <dbReference type="ARBA" id="ARBA00004571"/>
    </source>
</evidence>
<evidence type="ECO:0000256" key="10">
    <source>
        <dbReference type="PROSITE-ProRule" id="PRU01360"/>
    </source>
</evidence>
<keyword evidence="5" id="KW-0732">Signal</keyword>
<keyword evidence="6 11" id="KW-0798">TonB box</keyword>
<keyword evidence="9 10" id="KW-0998">Cell outer membrane</keyword>
<evidence type="ECO:0000256" key="7">
    <source>
        <dbReference type="ARBA" id="ARBA00023136"/>
    </source>
</evidence>
<keyword evidence="7 10" id="KW-0472">Membrane</keyword>
<evidence type="ECO:0000259" key="13">
    <source>
        <dbReference type="Pfam" id="PF07715"/>
    </source>
</evidence>
<evidence type="ECO:0000256" key="2">
    <source>
        <dbReference type="ARBA" id="ARBA00022448"/>
    </source>
</evidence>
<proteinExistence type="inferred from homology"/>
<feature type="domain" description="TonB-dependent receptor-like beta-barrel" evidence="12">
    <location>
        <begin position="175"/>
        <end position="563"/>
    </location>
</feature>
<dbReference type="EMBL" id="CP089984">
    <property type="protein sequence ID" value="WXB20308.1"/>
    <property type="molecule type" value="Genomic_DNA"/>
</dbReference>
<dbReference type="InterPro" id="IPR012910">
    <property type="entry name" value="Plug_dom"/>
</dbReference>
<keyword evidence="4 10" id="KW-0812">Transmembrane</keyword>
<dbReference type="Pfam" id="PF00593">
    <property type="entry name" value="TonB_dep_Rec_b-barrel"/>
    <property type="match status" value="1"/>
</dbReference>
<dbReference type="InterPro" id="IPR000531">
    <property type="entry name" value="Beta-barrel_TonB"/>
</dbReference>
<reference evidence="14 15" key="1">
    <citation type="submission" date="2021-12" db="EMBL/GenBank/DDBJ databases">
        <title>Discovery of the Pendulisporaceae a myxobacterial family with distinct sporulation behavior and unique specialized metabolism.</title>
        <authorList>
            <person name="Garcia R."/>
            <person name="Popoff A."/>
            <person name="Bader C.D."/>
            <person name="Loehr J."/>
            <person name="Walesch S."/>
            <person name="Walt C."/>
            <person name="Boldt J."/>
            <person name="Bunk B."/>
            <person name="Haeckl F.J.F.P.J."/>
            <person name="Gunesch A.P."/>
            <person name="Birkelbach J."/>
            <person name="Nuebel U."/>
            <person name="Pietschmann T."/>
            <person name="Bach T."/>
            <person name="Mueller R."/>
        </authorList>
    </citation>
    <scope>NUCLEOTIDE SEQUENCE [LARGE SCALE GENOMIC DNA]</scope>
    <source>
        <strain evidence="14 15">MSr11954</strain>
    </source>
</reference>
<evidence type="ECO:0000256" key="8">
    <source>
        <dbReference type="ARBA" id="ARBA00023170"/>
    </source>
</evidence>
<evidence type="ECO:0000256" key="11">
    <source>
        <dbReference type="RuleBase" id="RU003357"/>
    </source>
</evidence>
<protein>
    <submittedName>
        <fullName evidence="14">TonB-dependent receptor</fullName>
    </submittedName>
</protein>
<evidence type="ECO:0000256" key="5">
    <source>
        <dbReference type="ARBA" id="ARBA00022729"/>
    </source>
</evidence>
<feature type="domain" description="TonB-dependent receptor plug" evidence="13">
    <location>
        <begin position="1"/>
        <end position="73"/>
    </location>
</feature>
<gene>
    <name evidence="14" type="ORF">LZC94_40170</name>
</gene>
<keyword evidence="2 10" id="KW-0813">Transport</keyword>
<evidence type="ECO:0000313" key="15">
    <source>
        <dbReference type="Proteomes" id="UP001370348"/>
    </source>
</evidence>
<comment type="similarity">
    <text evidence="10 11">Belongs to the TonB-dependent receptor family.</text>
</comment>
<evidence type="ECO:0000256" key="9">
    <source>
        <dbReference type="ARBA" id="ARBA00023237"/>
    </source>
</evidence>
<keyword evidence="3 10" id="KW-1134">Transmembrane beta strand</keyword>
<dbReference type="PANTHER" id="PTHR30069:SF29">
    <property type="entry name" value="HEMOGLOBIN AND HEMOGLOBIN-HAPTOGLOBIN-BINDING PROTEIN 1-RELATED"/>
    <property type="match status" value="1"/>
</dbReference>
<dbReference type="Proteomes" id="UP001370348">
    <property type="component" value="Chromosome"/>
</dbReference>
<dbReference type="SUPFAM" id="SSF56935">
    <property type="entry name" value="Porins"/>
    <property type="match status" value="1"/>
</dbReference>
<dbReference type="InterPro" id="IPR036942">
    <property type="entry name" value="Beta-barrel_TonB_sf"/>
</dbReference>